<dbReference type="AlphaFoldDB" id="A0AAD7I3C7"/>
<dbReference type="EMBL" id="JARKIB010000141">
    <property type="protein sequence ID" value="KAJ7732970.1"/>
    <property type="molecule type" value="Genomic_DNA"/>
</dbReference>
<evidence type="ECO:0000313" key="2">
    <source>
        <dbReference type="EMBL" id="KAJ7732970.1"/>
    </source>
</evidence>
<name>A0AAD7I3C7_9AGAR</name>
<evidence type="ECO:0000259" key="1">
    <source>
        <dbReference type="Pfam" id="PF18721"/>
    </source>
</evidence>
<organism evidence="2 3">
    <name type="scientific">Mycena metata</name>
    <dbReference type="NCBI Taxonomy" id="1033252"/>
    <lineage>
        <taxon>Eukaryota</taxon>
        <taxon>Fungi</taxon>
        <taxon>Dikarya</taxon>
        <taxon>Basidiomycota</taxon>
        <taxon>Agaricomycotina</taxon>
        <taxon>Agaricomycetes</taxon>
        <taxon>Agaricomycetidae</taxon>
        <taxon>Agaricales</taxon>
        <taxon>Marasmiineae</taxon>
        <taxon>Mycenaceae</taxon>
        <taxon>Mycena</taxon>
    </lineage>
</organism>
<gene>
    <name evidence="2" type="ORF">B0H16DRAFT_1769660</name>
</gene>
<accession>A0AAD7I3C7</accession>
<protein>
    <recommendedName>
        <fullName evidence="1">CxC6 like cysteine cluster associated with KDZ domain-containing protein</fullName>
    </recommendedName>
</protein>
<sequence>SNFADWVNDTTNDINVKLTYRQSQRLFIEHFACRLLPAHGKSAMFSCEAHAKMAVLAAKVRDVVEKNGGIMAGTMEHGGMDCTHVKQYSEGDVNLGDAGGVVGGEPGAADNKCSLDTCEGPLANFKNGRFCADHLDRCLICGIVPCGREIRFPEALTCDDPTHIAWHKQYEDRFRRLSFPGVQRVIRRQMATGENTPHQVRGPSLQVQLQALGDIHGEKVVHRFKAKSTYCLQTIQWACGFPIGWGKCYRSEITPQVLAFINQVWADHPESRPSFVVYDKACDPLRHIVTQNITDLWLTSTKFIVDAWHYIGHQATDVLCRTRCNPAPTDGSQPDLVLTDVDENGVPHQTRAFNTETAEQLNSWLNGFEYQLRQMTDVNYDFYIHVLMMLYGEKVEKRVAAKSRELTQDF</sequence>
<proteinExistence type="predicted"/>
<evidence type="ECO:0000313" key="3">
    <source>
        <dbReference type="Proteomes" id="UP001215598"/>
    </source>
</evidence>
<feature type="non-terminal residue" evidence="2">
    <location>
        <position position="410"/>
    </location>
</feature>
<dbReference type="InterPro" id="IPR040898">
    <property type="entry name" value="CxC6"/>
</dbReference>
<dbReference type="Pfam" id="PF18721">
    <property type="entry name" value="CxC6"/>
    <property type="match status" value="1"/>
</dbReference>
<keyword evidence="3" id="KW-1185">Reference proteome</keyword>
<comment type="caution">
    <text evidence="2">The sequence shown here is derived from an EMBL/GenBank/DDBJ whole genome shotgun (WGS) entry which is preliminary data.</text>
</comment>
<dbReference type="Proteomes" id="UP001215598">
    <property type="component" value="Unassembled WGS sequence"/>
</dbReference>
<feature type="domain" description="CxC6 like cysteine cluster associated with KDZ" evidence="1">
    <location>
        <begin position="112"/>
        <end position="168"/>
    </location>
</feature>
<reference evidence="2" key="1">
    <citation type="submission" date="2023-03" db="EMBL/GenBank/DDBJ databases">
        <title>Massive genome expansion in bonnet fungi (Mycena s.s.) driven by repeated elements and novel gene families across ecological guilds.</title>
        <authorList>
            <consortium name="Lawrence Berkeley National Laboratory"/>
            <person name="Harder C.B."/>
            <person name="Miyauchi S."/>
            <person name="Viragh M."/>
            <person name="Kuo A."/>
            <person name="Thoen E."/>
            <person name="Andreopoulos B."/>
            <person name="Lu D."/>
            <person name="Skrede I."/>
            <person name="Drula E."/>
            <person name="Henrissat B."/>
            <person name="Morin E."/>
            <person name="Kohler A."/>
            <person name="Barry K."/>
            <person name="LaButti K."/>
            <person name="Morin E."/>
            <person name="Salamov A."/>
            <person name="Lipzen A."/>
            <person name="Mereny Z."/>
            <person name="Hegedus B."/>
            <person name="Baldrian P."/>
            <person name="Stursova M."/>
            <person name="Weitz H."/>
            <person name="Taylor A."/>
            <person name="Grigoriev I.V."/>
            <person name="Nagy L.G."/>
            <person name="Martin F."/>
            <person name="Kauserud H."/>
        </authorList>
    </citation>
    <scope>NUCLEOTIDE SEQUENCE</scope>
    <source>
        <strain evidence="2">CBHHK182m</strain>
    </source>
</reference>